<accession>A0A921QWU5</accession>
<organism evidence="1 2">
    <name type="scientific">Sorghum bicolor</name>
    <name type="common">Sorghum</name>
    <name type="synonym">Sorghum vulgare</name>
    <dbReference type="NCBI Taxonomy" id="4558"/>
    <lineage>
        <taxon>Eukaryota</taxon>
        <taxon>Viridiplantae</taxon>
        <taxon>Streptophyta</taxon>
        <taxon>Embryophyta</taxon>
        <taxon>Tracheophyta</taxon>
        <taxon>Spermatophyta</taxon>
        <taxon>Magnoliopsida</taxon>
        <taxon>Liliopsida</taxon>
        <taxon>Poales</taxon>
        <taxon>Poaceae</taxon>
        <taxon>PACMAD clade</taxon>
        <taxon>Panicoideae</taxon>
        <taxon>Andropogonodae</taxon>
        <taxon>Andropogoneae</taxon>
        <taxon>Sorghinae</taxon>
        <taxon>Sorghum</taxon>
    </lineage>
</organism>
<dbReference type="Proteomes" id="UP000807115">
    <property type="component" value="Chromosome 5"/>
</dbReference>
<sequence length="85" mass="9528">MAMERDRQEAVSNWWPVAGQKGLQYMQEPMLLLAGLPFQPWHPAPHAGLLWLPALALVAGLRVGRRTNRILCAVTEVQTRAASRK</sequence>
<gene>
    <name evidence="1" type="ORF">BDA96_05G094000</name>
</gene>
<comment type="caution">
    <text evidence="1">The sequence shown here is derived from an EMBL/GenBank/DDBJ whole genome shotgun (WGS) entry which is preliminary data.</text>
</comment>
<evidence type="ECO:0000313" key="2">
    <source>
        <dbReference type="Proteomes" id="UP000807115"/>
    </source>
</evidence>
<evidence type="ECO:0000313" key="1">
    <source>
        <dbReference type="EMBL" id="KAG0529381.1"/>
    </source>
</evidence>
<proteinExistence type="predicted"/>
<reference evidence="1" key="2">
    <citation type="submission" date="2020-10" db="EMBL/GenBank/DDBJ databases">
        <authorList>
            <person name="Cooper E.A."/>
            <person name="Brenton Z.W."/>
            <person name="Flinn B.S."/>
            <person name="Jenkins J."/>
            <person name="Shu S."/>
            <person name="Flowers D."/>
            <person name="Luo F."/>
            <person name="Wang Y."/>
            <person name="Xia P."/>
            <person name="Barry K."/>
            <person name="Daum C."/>
            <person name="Lipzen A."/>
            <person name="Yoshinaga Y."/>
            <person name="Schmutz J."/>
            <person name="Saski C."/>
            <person name="Vermerris W."/>
            <person name="Kresovich S."/>
        </authorList>
    </citation>
    <scope>NUCLEOTIDE SEQUENCE</scope>
</reference>
<dbReference type="EMBL" id="CM027684">
    <property type="protein sequence ID" value="KAG0529381.1"/>
    <property type="molecule type" value="Genomic_DNA"/>
</dbReference>
<name>A0A921QWU5_SORBI</name>
<dbReference type="AlphaFoldDB" id="A0A921QWU5"/>
<reference evidence="1" key="1">
    <citation type="journal article" date="2019" name="BMC Genomics">
        <title>A new reference genome for Sorghum bicolor reveals high levels of sequence similarity between sweet and grain genotypes: implications for the genetics of sugar metabolism.</title>
        <authorList>
            <person name="Cooper E.A."/>
            <person name="Brenton Z.W."/>
            <person name="Flinn B.S."/>
            <person name="Jenkins J."/>
            <person name="Shu S."/>
            <person name="Flowers D."/>
            <person name="Luo F."/>
            <person name="Wang Y."/>
            <person name="Xia P."/>
            <person name="Barry K."/>
            <person name="Daum C."/>
            <person name="Lipzen A."/>
            <person name="Yoshinaga Y."/>
            <person name="Schmutz J."/>
            <person name="Saski C."/>
            <person name="Vermerris W."/>
            <person name="Kresovich S."/>
        </authorList>
    </citation>
    <scope>NUCLEOTIDE SEQUENCE</scope>
</reference>
<protein>
    <submittedName>
        <fullName evidence="1">Uncharacterized protein</fullName>
    </submittedName>
</protein>